<dbReference type="STRING" id="1754192.A0A1Y1WPK1"/>
<gene>
    <name evidence="1" type="ORF">BCR32DRAFT_285199</name>
</gene>
<accession>A0A1Y1WPK1</accession>
<dbReference type="EMBL" id="MCFG01000358">
    <property type="protein sequence ID" value="ORX75412.1"/>
    <property type="molecule type" value="Genomic_DNA"/>
</dbReference>
<keyword evidence="2" id="KW-1185">Reference proteome</keyword>
<protein>
    <recommendedName>
        <fullName evidence="3">Fanconi Anaemia group E protein C-terminal domain-containing protein</fullName>
    </recommendedName>
</protein>
<evidence type="ECO:0000313" key="1">
    <source>
        <dbReference type="EMBL" id="ORX75412.1"/>
    </source>
</evidence>
<evidence type="ECO:0000313" key="2">
    <source>
        <dbReference type="Proteomes" id="UP000193944"/>
    </source>
</evidence>
<evidence type="ECO:0008006" key="3">
    <source>
        <dbReference type="Google" id="ProtNLM"/>
    </source>
</evidence>
<name>A0A1Y1WPK1_9FUNG</name>
<comment type="caution">
    <text evidence="1">The sequence shown here is derived from an EMBL/GenBank/DDBJ whole genome shotgun (WGS) entry which is preliminary data.</text>
</comment>
<dbReference type="AlphaFoldDB" id="A0A1Y1WPK1"/>
<organism evidence="1 2">
    <name type="scientific">Anaeromyces robustus</name>
    <dbReference type="NCBI Taxonomy" id="1754192"/>
    <lineage>
        <taxon>Eukaryota</taxon>
        <taxon>Fungi</taxon>
        <taxon>Fungi incertae sedis</taxon>
        <taxon>Chytridiomycota</taxon>
        <taxon>Chytridiomycota incertae sedis</taxon>
        <taxon>Neocallimastigomycetes</taxon>
        <taxon>Neocallimastigales</taxon>
        <taxon>Neocallimastigaceae</taxon>
        <taxon>Anaeromyces</taxon>
    </lineage>
</organism>
<reference evidence="1 2" key="1">
    <citation type="submission" date="2016-08" db="EMBL/GenBank/DDBJ databases">
        <title>A Parts List for Fungal Cellulosomes Revealed by Comparative Genomics.</title>
        <authorList>
            <consortium name="DOE Joint Genome Institute"/>
            <person name="Haitjema C.H."/>
            <person name="Gilmore S.P."/>
            <person name="Henske J.K."/>
            <person name="Solomon K.V."/>
            <person name="De Groot R."/>
            <person name="Kuo A."/>
            <person name="Mondo S.J."/>
            <person name="Salamov A.A."/>
            <person name="Labutti K."/>
            <person name="Zhao Z."/>
            <person name="Chiniquy J."/>
            <person name="Barry K."/>
            <person name="Brewer H.M."/>
            <person name="Purvine S.O."/>
            <person name="Wright A.T."/>
            <person name="Boxma B."/>
            <person name="Van Alen T."/>
            <person name="Hackstein J.H."/>
            <person name="Baker S.E."/>
            <person name="Grigoriev I.V."/>
            <person name="O'Malley M.A."/>
        </authorList>
    </citation>
    <scope>NUCLEOTIDE SEQUENCE [LARGE SCALE GENOMIC DNA]</scope>
    <source>
        <strain evidence="1 2">S4</strain>
    </source>
</reference>
<proteinExistence type="predicted"/>
<reference evidence="1 2" key="2">
    <citation type="submission" date="2016-08" db="EMBL/GenBank/DDBJ databases">
        <title>Pervasive Adenine N6-methylation of Active Genes in Fungi.</title>
        <authorList>
            <consortium name="DOE Joint Genome Institute"/>
            <person name="Mondo S.J."/>
            <person name="Dannebaum R.O."/>
            <person name="Kuo R.C."/>
            <person name="Labutti K."/>
            <person name="Haridas S."/>
            <person name="Kuo A."/>
            <person name="Salamov A."/>
            <person name="Ahrendt S.R."/>
            <person name="Lipzen A."/>
            <person name="Sullivan W."/>
            <person name="Andreopoulos W.B."/>
            <person name="Clum A."/>
            <person name="Lindquist E."/>
            <person name="Daum C."/>
            <person name="Ramamoorthy G.K."/>
            <person name="Gryganskyi A."/>
            <person name="Culley D."/>
            <person name="Magnuson J.K."/>
            <person name="James T.Y."/>
            <person name="O'Malley M.A."/>
            <person name="Stajich J.E."/>
            <person name="Spatafora J.W."/>
            <person name="Visel A."/>
            <person name="Grigoriev I.V."/>
        </authorList>
    </citation>
    <scope>NUCLEOTIDE SEQUENCE [LARGE SCALE GENOMIC DNA]</scope>
    <source>
        <strain evidence="1 2">S4</strain>
    </source>
</reference>
<sequence length="367" mass="42933">MYGHSNNFEKLQKQVTHLKKRKLINSVDTGETVHTIFSQKPKFSKNITSTTYEDVHSLYNVLLLSKYQNINIDLLRKVKKRKEIKNESETLFEENNATSNFSTNNIIDNQQDIETLAIECNNNIKKGDIQIMVKNLLKISKMQYNDEIKLNYDQLKDYDLLQIFQNIFIEASNVPYNTGLNIINYTIYSKLKELIDFPSIQLISICNIIGKYNKKLLINGILSPLLAEENFEKFQAHLITKIFKEIKFTVEEFIILLKNFSTVKYRNAAYKNVGLNEHHLTILQDIIKQKISLNNDILKEIISVYNLFSISDIKTSKSHGMFLFLLCKDLTKVKISNEIYQELLRLSELNETFLKKKIKDTLKKFHI</sequence>
<dbReference type="Gene3D" id="1.25.40.480">
    <property type="match status" value="1"/>
</dbReference>
<dbReference type="Proteomes" id="UP000193944">
    <property type="component" value="Unassembled WGS sequence"/>
</dbReference>
<dbReference type="OrthoDB" id="2149984at2759"/>